<reference evidence="2 3" key="1">
    <citation type="submission" date="2021-04" db="EMBL/GenBank/DDBJ databases">
        <title>Pseudomonas rustica sp. nov. isolated from raw milk.</title>
        <authorList>
            <person name="Fiedler G."/>
            <person name="Gieschler S."/>
            <person name="Kabisch J."/>
            <person name="Grimmler C."/>
            <person name="Brinks E."/>
            <person name="Wagner N."/>
            <person name="Hetzer B."/>
            <person name="Franz C.M.A.P."/>
            <person name="Boehnlein C."/>
        </authorList>
    </citation>
    <scope>NUCLEOTIDE SEQUENCE [LARGE SCALE GENOMIC DNA]</scope>
    <source>
        <strain evidence="2 3">MBT-4</strain>
    </source>
</reference>
<sequence>MQVLIVLLLLVIAVALAPGFFLGLAALVLSAGNVVLFSLTSVVIILVAVYVWERRSNDPARLQAKEERRIRKITDAANRKNSNQR</sequence>
<dbReference type="Proteomes" id="UP000676035">
    <property type="component" value="Unassembled WGS sequence"/>
</dbReference>
<accession>A0ABS5MTN2</accession>
<organism evidence="2 3">
    <name type="scientific">Pseudomonas rustica</name>
    <dbReference type="NCBI Taxonomy" id="2827099"/>
    <lineage>
        <taxon>Bacteria</taxon>
        <taxon>Pseudomonadati</taxon>
        <taxon>Pseudomonadota</taxon>
        <taxon>Gammaproteobacteria</taxon>
        <taxon>Pseudomonadales</taxon>
        <taxon>Pseudomonadaceae</taxon>
        <taxon>Pseudomonas</taxon>
    </lineage>
</organism>
<keyword evidence="1" id="KW-0472">Membrane</keyword>
<keyword evidence="1" id="KW-0812">Transmembrane</keyword>
<evidence type="ECO:0000313" key="3">
    <source>
        <dbReference type="Proteomes" id="UP000676035"/>
    </source>
</evidence>
<keyword evidence="1" id="KW-1133">Transmembrane helix</keyword>
<evidence type="ECO:0000256" key="1">
    <source>
        <dbReference type="SAM" id="Phobius"/>
    </source>
</evidence>
<keyword evidence="3" id="KW-1185">Reference proteome</keyword>
<comment type="caution">
    <text evidence="2">The sequence shown here is derived from an EMBL/GenBank/DDBJ whole genome shotgun (WGS) entry which is preliminary data.</text>
</comment>
<gene>
    <name evidence="2" type="ORF">KFS80_05010</name>
</gene>
<evidence type="ECO:0000313" key="2">
    <source>
        <dbReference type="EMBL" id="MBS4077647.1"/>
    </source>
</evidence>
<dbReference type="RefSeq" id="WP_212544121.1">
    <property type="nucleotide sequence ID" value="NZ_JAGYHF010000002.1"/>
</dbReference>
<protein>
    <submittedName>
        <fullName evidence="2">Uncharacterized protein</fullName>
    </submittedName>
</protein>
<proteinExistence type="predicted"/>
<dbReference type="EMBL" id="JAGYHF010000002">
    <property type="protein sequence ID" value="MBS4077647.1"/>
    <property type="molecule type" value="Genomic_DNA"/>
</dbReference>
<name>A0ABS5MTN2_9PSED</name>
<feature type="transmembrane region" description="Helical" evidence="1">
    <location>
        <begin position="35"/>
        <end position="52"/>
    </location>
</feature>